<evidence type="ECO:0000313" key="3">
    <source>
        <dbReference type="EMBL" id="KWT89409.1"/>
    </source>
</evidence>
<dbReference type="Pfam" id="PF00534">
    <property type="entry name" value="Glycos_transf_1"/>
    <property type="match status" value="1"/>
</dbReference>
<comment type="caution">
    <text evidence="3">The sequence shown here is derived from an EMBL/GenBank/DDBJ whole genome shotgun (WGS) entry which is preliminary data.</text>
</comment>
<accession>A0ABR5SGC8</accession>
<feature type="domain" description="Glycosyltransferase subfamily 4-like N-terminal" evidence="2">
    <location>
        <begin position="13"/>
        <end position="182"/>
    </location>
</feature>
<dbReference type="SUPFAM" id="SSF53756">
    <property type="entry name" value="UDP-Glycosyltransferase/glycogen phosphorylase"/>
    <property type="match status" value="1"/>
</dbReference>
<keyword evidence="3" id="KW-0328">Glycosyltransferase</keyword>
<dbReference type="InterPro" id="IPR001296">
    <property type="entry name" value="Glyco_trans_1"/>
</dbReference>
<dbReference type="CDD" id="cd03801">
    <property type="entry name" value="GT4_PimA-like"/>
    <property type="match status" value="1"/>
</dbReference>
<dbReference type="Pfam" id="PF13439">
    <property type="entry name" value="Glyco_transf_4"/>
    <property type="match status" value="1"/>
</dbReference>
<reference evidence="3 4" key="1">
    <citation type="submission" date="2015-11" db="EMBL/GenBank/DDBJ databases">
        <authorList>
            <person name="Lin W."/>
        </authorList>
    </citation>
    <scope>NUCLEOTIDE SEQUENCE [LARGE SCALE GENOMIC DNA]</scope>
    <source>
        <strain evidence="3 4">HCH-1</strain>
    </source>
</reference>
<dbReference type="Proteomes" id="UP000060487">
    <property type="component" value="Unassembled WGS sequence"/>
</dbReference>
<dbReference type="InterPro" id="IPR050194">
    <property type="entry name" value="Glycosyltransferase_grp1"/>
</dbReference>
<dbReference type="PANTHER" id="PTHR45947:SF3">
    <property type="entry name" value="SULFOQUINOVOSYL TRANSFERASE SQD2"/>
    <property type="match status" value="1"/>
</dbReference>
<dbReference type="GO" id="GO:0016757">
    <property type="term" value="F:glycosyltransferase activity"/>
    <property type="evidence" value="ECO:0007669"/>
    <property type="project" value="UniProtKB-KW"/>
</dbReference>
<dbReference type="PANTHER" id="PTHR45947">
    <property type="entry name" value="SULFOQUINOVOSYL TRANSFERASE SQD2"/>
    <property type="match status" value="1"/>
</dbReference>
<dbReference type="EMBL" id="LNQR01000039">
    <property type="protein sequence ID" value="KWT89409.1"/>
    <property type="molecule type" value="Genomic_DNA"/>
</dbReference>
<name>A0ABR5SGC8_9BACT</name>
<proteinExistence type="predicted"/>
<evidence type="ECO:0000259" key="1">
    <source>
        <dbReference type="Pfam" id="PF00534"/>
    </source>
</evidence>
<dbReference type="RefSeq" id="WP_085051869.1">
    <property type="nucleotide sequence ID" value="NZ_LNQR01000039.1"/>
</dbReference>
<dbReference type="EC" id="2.4.1.57" evidence="3"/>
<evidence type="ECO:0000313" key="4">
    <source>
        <dbReference type="Proteomes" id="UP000060487"/>
    </source>
</evidence>
<keyword evidence="3" id="KW-0808">Transferase</keyword>
<evidence type="ECO:0000259" key="2">
    <source>
        <dbReference type="Pfam" id="PF13439"/>
    </source>
</evidence>
<organism evidence="3 4">
    <name type="scientific">Candidatus Magnetominusculus xianensis</name>
    <dbReference type="NCBI Taxonomy" id="1748249"/>
    <lineage>
        <taxon>Bacteria</taxon>
        <taxon>Pseudomonadati</taxon>
        <taxon>Nitrospirota</taxon>
        <taxon>Nitrospiria</taxon>
        <taxon>Nitrospirales</taxon>
        <taxon>Nitrospiraceae</taxon>
        <taxon>Candidatus Magnetominusculus</taxon>
    </lineage>
</organism>
<protein>
    <submittedName>
        <fullName evidence="3">GDP-mannose-dependent alpha-(1-6)-phosphatidylinositol monomannoside mannosyltransferase</fullName>
        <ecNumber evidence="3">2.4.1.57</ecNumber>
    </submittedName>
</protein>
<sequence length="376" mass="42836">MRVLIVQPSMNIYGGPELVIVKLAEYLANTGIEHALLTTNILPEIEKDLSCTPIFKSPYKHSKNWEFDVLKDMWLLNNGVRQRAKKYDIINIHNFPAEFSVFPISKPVVWVCHESPDVYLSKLSREHARPTVLAQKVFYAADRQIVKRYVKRAVVPDKYNAGRFQSIYSMTPHVIPYGIDYDFFAAAPDDFYVKRNGDFIVLHVGNLSEFKNQKESIRCVKLLKKDIPGIRLVIAGFGDGAYINELKSIVQEEGLLEHVLITGHVNRDRLKVFYHRADVLLHPIRQQGGWMTPFEALAAGTPVIVSKDMTASDIIVNEGIGVVTDDYTAALSEVYQNLRKHREVATSGRLFIRNHLRWDNFSAGMVKVFQEALHTP</sequence>
<dbReference type="Gene3D" id="3.40.50.2000">
    <property type="entry name" value="Glycogen Phosphorylase B"/>
    <property type="match status" value="2"/>
</dbReference>
<dbReference type="InterPro" id="IPR028098">
    <property type="entry name" value="Glyco_trans_4-like_N"/>
</dbReference>
<keyword evidence="4" id="KW-1185">Reference proteome</keyword>
<feature type="domain" description="Glycosyl transferase family 1" evidence="1">
    <location>
        <begin position="194"/>
        <end position="330"/>
    </location>
</feature>
<gene>
    <name evidence="3" type="ORF">ASN18_1227</name>
</gene>